<sequence>MYISFMEVENNMFSFINHNKLAHLAIPFFYTVNNDNICKNCETSLLYNPKCISDNLFNTFFKSENIDDVISDVPNKKKIKNTRKKNNEHNKKTRKFNKKNN</sequence>
<evidence type="ECO:0000313" key="2">
    <source>
        <dbReference type="EMBL" id="QHS94946.1"/>
    </source>
</evidence>
<proteinExistence type="predicted"/>
<dbReference type="AlphaFoldDB" id="A0A6C0BRW5"/>
<reference evidence="2" key="1">
    <citation type="journal article" date="2020" name="Nature">
        <title>Giant virus diversity and host interactions through global metagenomics.</title>
        <authorList>
            <person name="Schulz F."/>
            <person name="Roux S."/>
            <person name="Paez-Espino D."/>
            <person name="Jungbluth S."/>
            <person name="Walsh D.A."/>
            <person name="Denef V.J."/>
            <person name="McMahon K.D."/>
            <person name="Konstantinidis K.T."/>
            <person name="Eloe-Fadrosh E.A."/>
            <person name="Kyrpides N.C."/>
            <person name="Woyke T."/>
        </authorList>
    </citation>
    <scope>NUCLEOTIDE SEQUENCE</scope>
    <source>
        <strain evidence="2">GVMAG-M-3300018428-16</strain>
    </source>
</reference>
<name>A0A6C0BRW5_9ZZZZ</name>
<evidence type="ECO:0000256" key="1">
    <source>
        <dbReference type="SAM" id="MobiDB-lite"/>
    </source>
</evidence>
<feature type="compositionally biased region" description="Basic residues" evidence="1">
    <location>
        <begin position="91"/>
        <end position="101"/>
    </location>
</feature>
<accession>A0A6C0BRW5</accession>
<protein>
    <submittedName>
        <fullName evidence="2">Uncharacterized protein</fullName>
    </submittedName>
</protein>
<organism evidence="2">
    <name type="scientific">viral metagenome</name>
    <dbReference type="NCBI Taxonomy" id="1070528"/>
    <lineage>
        <taxon>unclassified sequences</taxon>
        <taxon>metagenomes</taxon>
        <taxon>organismal metagenomes</taxon>
    </lineage>
</organism>
<dbReference type="EMBL" id="MN739235">
    <property type="protein sequence ID" value="QHS94946.1"/>
    <property type="molecule type" value="Genomic_DNA"/>
</dbReference>
<feature type="region of interest" description="Disordered" evidence="1">
    <location>
        <begin position="77"/>
        <end position="101"/>
    </location>
</feature>